<dbReference type="STRING" id="56779.SAMN05421834_10757"/>
<protein>
    <submittedName>
        <fullName evidence="2">Uncharacterized protein</fullName>
    </submittedName>
</protein>
<keyword evidence="1" id="KW-0812">Transmembrane</keyword>
<dbReference type="RefSeq" id="WP_076544528.1">
    <property type="nucleotide sequence ID" value="NZ_FTNC01000007.1"/>
</dbReference>
<keyword evidence="1" id="KW-1133">Transmembrane helix</keyword>
<evidence type="ECO:0000313" key="2">
    <source>
        <dbReference type="EMBL" id="SIQ70514.1"/>
    </source>
</evidence>
<keyword evidence="1" id="KW-0472">Membrane</keyword>
<feature type="transmembrane region" description="Helical" evidence="1">
    <location>
        <begin position="6"/>
        <end position="28"/>
    </location>
</feature>
<proteinExistence type="predicted"/>
<dbReference type="Proteomes" id="UP000185669">
    <property type="component" value="Unassembled WGS sequence"/>
</dbReference>
<dbReference type="OrthoDB" id="2112655at2"/>
<keyword evidence="3" id="KW-1185">Reference proteome</keyword>
<evidence type="ECO:0000313" key="3">
    <source>
        <dbReference type="Proteomes" id="UP000185669"/>
    </source>
</evidence>
<organism evidence="2 3">
    <name type="scientific">Halanaerobium kushneri</name>
    <dbReference type="NCBI Taxonomy" id="56779"/>
    <lineage>
        <taxon>Bacteria</taxon>
        <taxon>Bacillati</taxon>
        <taxon>Bacillota</taxon>
        <taxon>Clostridia</taxon>
        <taxon>Halanaerobiales</taxon>
        <taxon>Halanaerobiaceae</taxon>
        <taxon>Halanaerobium</taxon>
    </lineage>
</organism>
<dbReference type="EMBL" id="FTNC01000007">
    <property type="protein sequence ID" value="SIQ70514.1"/>
    <property type="molecule type" value="Genomic_DNA"/>
</dbReference>
<accession>A0A1N6UXY4</accession>
<reference evidence="3" key="1">
    <citation type="submission" date="2017-01" db="EMBL/GenBank/DDBJ databases">
        <authorList>
            <person name="Varghese N."/>
            <person name="Submissions S."/>
        </authorList>
    </citation>
    <scope>NUCLEOTIDE SEQUENCE [LARGE SCALE GENOMIC DNA]</scope>
    <source>
        <strain evidence="3">ATCC 700103</strain>
    </source>
</reference>
<name>A0A1N6UXY4_9FIRM</name>
<gene>
    <name evidence="2" type="ORF">SAMN05421834_10757</name>
</gene>
<sequence>MENWVPVVGTVSSIIGTIAAIIAAYYSFKSRPRKVKDLKVAIGEITCLEDKDQWNVNFSFCNAEDSLIAKNGIVVVETDSIDFIKFNPIQDASGRFTVPSVAFENNSFNYSFKNIKPETKQIVSIKLAAKPGDYLLQWRANGENIKKVNGEVELKLKNN</sequence>
<dbReference type="AlphaFoldDB" id="A0A1N6UXY4"/>
<evidence type="ECO:0000256" key="1">
    <source>
        <dbReference type="SAM" id="Phobius"/>
    </source>
</evidence>